<dbReference type="Pfam" id="PF25578">
    <property type="entry name" value="EF-hand_STIM1"/>
    <property type="match status" value="1"/>
</dbReference>
<keyword evidence="9 12" id="KW-0175">Coiled coil</keyword>
<keyword evidence="2" id="KW-0813">Transport</keyword>
<dbReference type="Pfam" id="PF07647">
    <property type="entry name" value="SAM_2"/>
    <property type="match status" value="1"/>
</dbReference>
<feature type="transmembrane region" description="Helical" evidence="13">
    <location>
        <begin position="192"/>
        <end position="209"/>
    </location>
</feature>
<dbReference type="Proteomes" id="UP000005237">
    <property type="component" value="Unassembled WGS sequence"/>
</dbReference>
<dbReference type="InterPro" id="IPR037608">
    <property type="entry name" value="STIM1/2"/>
</dbReference>
<feature type="domain" description="STIM1/2 Orai1-activating region" evidence="16">
    <location>
        <begin position="285"/>
        <end position="385"/>
    </location>
</feature>
<keyword evidence="4 13" id="KW-0812">Transmembrane</keyword>
<evidence type="ECO:0000256" key="11">
    <source>
        <dbReference type="ARBA" id="ARBA00023136"/>
    </source>
</evidence>
<evidence type="ECO:0000256" key="9">
    <source>
        <dbReference type="ARBA" id="ARBA00023054"/>
    </source>
</evidence>
<dbReference type="Gene3D" id="1.10.238.180">
    <property type="match status" value="1"/>
</dbReference>
<dbReference type="Gene3D" id="1.10.287.3550">
    <property type="match status" value="1"/>
</dbReference>
<evidence type="ECO:0000256" key="1">
    <source>
        <dbReference type="ARBA" id="ARBA00004479"/>
    </source>
</evidence>
<evidence type="ECO:0000256" key="7">
    <source>
        <dbReference type="ARBA" id="ARBA00022837"/>
    </source>
</evidence>
<evidence type="ECO:0000313" key="18">
    <source>
        <dbReference type="EnsemblMetazoa" id="CJA29237.1"/>
    </source>
</evidence>
<keyword evidence="7" id="KW-0106">Calcium</keyword>
<feature type="coiled-coil region" evidence="12">
    <location>
        <begin position="259"/>
        <end position="328"/>
    </location>
</feature>
<dbReference type="InterPro" id="IPR013761">
    <property type="entry name" value="SAM/pointed_sf"/>
</dbReference>
<dbReference type="Pfam" id="PF16533">
    <property type="entry name" value="SOAR"/>
    <property type="match status" value="1"/>
</dbReference>
<dbReference type="GO" id="GO:0051049">
    <property type="term" value="P:regulation of transport"/>
    <property type="evidence" value="ECO:0007669"/>
    <property type="project" value="UniProtKB-ARBA"/>
</dbReference>
<evidence type="ECO:0000259" key="16">
    <source>
        <dbReference type="Pfam" id="PF16533"/>
    </source>
</evidence>
<dbReference type="GO" id="GO:0006874">
    <property type="term" value="P:intracellular calcium ion homeostasis"/>
    <property type="evidence" value="ECO:0007669"/>
    <property type="project" value="TreeGrafter"/>
</dbReference>
<evidence type="ECO:0000256" key="13">
    <source>
        <dbReference type="SAM" id="Phobius"/>
    </source>
</evidence>
<keyword evidence="11 13" id="KW-0472">Membrane</keyword>
<dbReference type="PANTHER" id="PTHR15136">
    <property type="entry name" value="STROMAL INTERACTION MOLECULE HOMOLOG"/>
    <property type="match status" value="1"/>
</dbReference>
<reference evidence="19" key="1">
    <citation type="submission" date="2010-08" db="EMBL/GenBank/DDBJ databases">
        <authorList>
            <consortium name="Caenorhabditis japonica Sequencing Consortium"/>
            <person name="Wilson R.K."/>
        </authorList>
    </citation>
    <scope>NUCLEOTIDE SEQUENCE [LARGE SCALE GENOMIC DNA]</scope>
    <source>
        <strain evidence="19">DF5081</strain>
    </source>
</reference>
<dbReference type="PANTHER" id="PTHR15136:SF5">
    <property type="entry name" value="STROMAL INTERACTION MOLECULE HOMOLOG"/>
    <property type="match status" value="1"/>
</dbReference>
<evidence type="ECO:0000313" key="19">
    <source>
        <dbReference type="Proteomes" id="UP000005237"/>
    </source>
</evidence>
<dbReference type="GO" id="GO:0005886">
    <property type="term" value="C:plasma membrane"/>
    <property type="evidence" value="ECO:0007669"/>
    <property type="project" value="TreeGrafter"/>
</dbReference>
<evidence type="ECO:0000256" key="2">
    <source>
        <dbReference type="ARBA" id="ARBA00022448"/>
    </source>
</evidence>
<dbReference type="FunFam" id="1.10.238.180:FF:000001">
    <property type="entry name" value="Stromal interaction molecule 1"/>
    <property type="match status" value="1"/>
</dbReference>
<evidence type="ECO:0000259" key="17">
    <source>
        <dbReference type="Pfam" id="PF25578"/>
    </source>
</evidence>
<feature type="signal peptide" evidence="14">
    <location>
        <begin position="1"/>
        <end position="21"/>
    </location>
</feature>
<sequence length="522" mass="59395">MGKTGWIVFTIVLIFCNAGYGERVTRNVEVTAEEEKIRDKLGYEAIKEIHLDMDDDHSGSIDRNESTGFMKEDMQMRGSERARRENKFHGDDDAITVDDLWEAWFESNERNWNNDRLVEWLTNDVNLPSIVEAVKRKKIDGKILPRFASPNSDYLTRELGIKSSVYRQKLRLNSLDVVLFGYKDNNNRTKDVLLAFLALLLTSLIFLYVRQKQKAQQKLHELSTKLTELKCMESEFTDVQKMLNDERKKRSVADGIVSKTEMENLRVQLEEAERRLEANTNGAITPLALQPLLRKTCENEMAFLEKQRQDCFKEMKEAIEMVDRLQKKQGSVLSSLKLATGAASTSDQVDSKIFALKNRMERIHSLTRETQERWMQIESLCGFPLLYLNETENMNRSISSGHFYNTTSENLGSSTSGSASNHQNTDYPIETKASARPVTNIRFTPVTENSDRSPDFTTPVEETVLSGVILGPEDDSQSIVSVLTTNGNPTVVVKKRKGILPKLFRRNTSKSSLGTSSSINSF</sequence>
<dbReference type="GO" id="GO:0005246">
    <property type="term" value="F:calcium channel regulator activity"/>
    <property type="evidence" value="ECO:0007669"/>
    <property type="project" value="InterPro"/>
</dbReference>
<dbReference type="GO" id="GO:0005783">
    <property type="term" value="C:endoplasmic reticulum"/>
    <property type="evidence" value="ECO:0007669"/>
    <property type="project" value="TreeGrafter"/>
</dbReference>
<comment type="subcellular location">
    <subcellularLocation>
        <location evidence="1">Membrane</location>
        <topology evidence="1">Single-pass type I membrane protein</topology>
    </subcellularLocation>
</comment>
<keyword evidence="5" id="KW-0479">Metal-binding</keyword>
<dbReference type="SUPFAM" id="SSF47769">
    <property type="entry name" value="SAM/Pointed domain"/>
    <property type="match status" value="1"/>
</dbReference>
<evidence type="ECO:0000256" key="8">
    <source>
        <dbReference type="ARBA" id="ARBA00022989"/>
    </source>
</evidence>
<evidence type="ECO:0000256" key="14">
    <source>
        <dbReference type="SAM" id="SignalP"/>
    </source>
</evidence>
<reference evidence="18" key="2">
    <citation type="submission" date="2022-06" db="UniProtKB">
        <authorList>
            <consortium name="EnsemblMetazoa"/>
        </authorList>
    </citation>
    <scope>IDENTIFICATION</scope>
    <source>
        <strain evidence="18">DF5081</strain>
    </source>
</reference>
<evidence type="ECO:0000256" key="10">
    <source>
        <dbReference type="ARBA" id="ARBA00023065"/>
    </source>
</evidence>
<evidence type="ECO:0000256" key="12">
    <source>
        <dbReference type="SAM" id="Coils"/>
    </source>
</evidence>
<keyword evidence="8 13" id="KW-1133">Transmembrane helix</keyword>
<feature type="domain" description="SAM" evidence="15">
    <location>
        <begin position="111"/>
        <end position="170"/>
    </location>
</feature>
<dbReference type="InterPro" id="IPR001660">
    <property type="entry name" value="SAM"/>
</dbReference>
<evidence type="ECO:0000256" key="4">
    <source>
        <dbReference type="ARBA" id="ARBA00022692"/>
    </source>
</evidence>
<proteinExistence type="predicted"/>
<feature type="domain" description="STIM1/2 EF-hand" evidence="17">
    <location>
        <begin position="36"/>
        <end position="104"/>
    </location>
</feature>
<keyword evidence="3" id="KW-0109">Calcium transport</keyword>
<keyword evidence="10" id="KW-0406">Ion transport</keyword>
<evidence type="ECO:0008006" key="20">
    <source>
        <dbReference type="Google" id="ProtNLM"/>
    </source>
</evidence>
<evidence type="ECO:0000256" key="6">
    <source>
        <dbReference type="ARBA" id="ARBA00022729"/>
    </source>
</evidence>
<evidence type="ECO:0000256" key="5">
    <source>
        <dbReference type="ARBA" id="ARBA00022723"/>
    </source>
</evidence>
<protein>
    <recommendedName>
        <fullName evidence="20">Stromal interaction molecule homolog</fullName>
    </recommendedName>
</protein>
<keyword evidence="6 14" id="KW-0732">Signal</keyword>
<keyword evidence="19" id="KW-1185">Reference proteome</keyword>
<evidence type="ECO:0000259" key="15">
    <source>
        <dbReference type="Pfam" id="PF07647"/>
    </source>
</evidence>
<evidence type="ECO:0000256" key="3">
    <source>
        <dbReference type="ARBA" id="ARBA00022568"/>
    </source>
</evidence>
<feature type="chain" id="PRO_5035870807" description="Stromal interaction molecule homolog" evidence="14">
    <location>
        <begin position="22"/>
        <end position="522"/>
    </location>
</feature>
<dbReference type="Gene3D" id="1.10.150.50">
    <property type="entry name" value="Transcription Factor, Ets-1"/>
    <property type="match status" value="1"/>
</dbReference>
<dbReference type="GO" id="GO:0002115">
    <property type="term" value="P:store-operated calcium entry"/>
    <property type="evidence" value="ECO:0007669"/>
    <property type="project" value="TreeGrafter"/>
</dbReference>
<organism evidence="18 19">
    <name type="scientific">Caenorhabditis japonica</name>
    <dbReference type="NCBI Taxonomy" id="281687"/>
    <lineage>
        <taxon>Eukaryota</taxon>
        <taxon>Metazoa</taxon>
        <taxon>Ecdysozoa</taxon>
        <taxon>Nematoda</taxon>
        <taxon>Chromadorea</taxon>
        <taxon>Rhabditida</taxon>
        <taxon>Rhabditina</taxon>
        <taxon>Rhabditomorpha</taxon>
        <taxon>Rhabditoidea</taxon>
        <taxon>Rhabditidae</taxon>
        <taxon>Peloderinae</taxon>
        <taxon>Caenorhabditis</taxon>
    </lineage>
</organism>
<dbReference type="CDD" id="cd11722">
    <property type="entry name" value="SOAR"/>
    <property type="match status" value="1"/>
</dbReference>
<name>A0A8R1EA70_CAEJA</name>
<accession>A0A8R1EA70</accession>
<dbReference type="InterPro" id="IPR057835">
    <property type="entry name" value="EF-hand_STIM1/2"/>
</dbReference>
<dbReference type="GO" id="GO:0005509">
    <property type="term" value="F:calcium ion binding"/>
    <property type="evidence" value="ECO:0007669"/>
    <property type="project" value="TreeGrafter"/>
</dbReference>
<dbReference type="AlphaFoldDB" id="A0A8R1EA70"/>
<dbReference type="EnsemblMetazoa" id="CJA29237.1">
    <property type="protein sequence ID" value="CJA29237.1"/>
    <property type="gene ID" value="WBGene00184811"/>
</dbReference>
<dbReference type="InterPro" id="IPR032393">
    <property type="entry name" value="SOAR_STIM1/2"/>
</dbReference>